<dbReference type="VEuPathDB" id="MicrosporidiaDB:THOM_0206"/>
<protein>
    <submittedName>
        <fullName evidence="2">Uncharacterized protein</fullName>
    </submittedName>
</protein>
<proteinExistence type="predicted"/>
<keyword evidence="1" id="KW-0175">Coiled coil</keyword>
<reference evidence="2 3" key="1">
    <citation type="journal article" date="2012" name="PLoS Pathog.">
        <title>The genome of the obligate intracellular parasite Trachipleistophora hominis: new insights into microsporidian genome dynamics and reductive evolution.</title>
        <authorList>
            <person name="Heinz E."/>
            <person name="Williams T.A."/>
            <person name="Nakjang S."/>
            <person name="Noel C.J."/>
            <person name="Swan D.C."/>
            <person name="Goldberg A.V."/>
            <person name="Harris S.R."/>
            <person name="Weinmaier T."/>
            <person name="Markert S."/>
            <person name="Becher D."/>
            <person name="Bernhardt J."/>
            <person name="Dagan T."/>
            <person name="Hacker C."/>
            <person name="Lucocq J.M."/>
            <person name="Schweder T."/>
            <person name="Rattei T."/>
            <person name="Hall N."/>
            <person name="Hirt R.P."/>
            <person name="Embley T.M."/>
        </authorList>
    </citation>
    <scope>NUCLEOTIDE SEQUENCE [LARGE SCALE GENOMIC DNA]</scope>
</reference>
<sequence>MTQELLDKLSELNEDSKELLDKLNQFNASFDTVTLNFKNMEQILGQVKKAFDLYKEVTVLINKSDN</sequence>
<feature type="coiled-coil region" evidence="1">
    <location>
        <begin position="2"/>
        <end position="29"/>
    </location>
</feature>
<accession>L7K0J0</accession>
<evidence type="ECO:0000313" key="2">
    <source>
        <dbReference type="EMBL" id="ELQ76817.1"/>
    </source>
</evidence>
<organism evidence="2 3">
    <name type="scientific">Trachipleistophora hominis</name>
    <name type="common">Microsporidian parasite</name>
    <dbReference type="NCBI Taxonomy" id="72359"/>
    <lineage>
        <taxon>Eukaryota</taxon>
        <taxon>Fungi</taxon>
        <taxon>Fungi incertae sedis</taxon>
        <taxon>Microsporidia</taxon>
        <taxon>Pleistophoridae</taxon>
        <taxon>Trachipleistophora</taxon>
    </lineage>
</organism>
<name>L7K0J0_TRAHO</name>
<dbReference type="AlphaFoldDB" id="L7K0J0"/>
<evidence type="ECO:0000256" key="1">
    <source>
        <dbReference type="SAM" id="Coils"/>
    </source>
</evidence>
<dbReference type="HOGENOM" id="CLU_2832977_0_0_1"/>
<evidence type="ECO:0000313" key="3">
    <source>
        <dbReference type="Proteomes" id="UP000011185"/>
    </source>
</evidence>
<keyword evidence="3" id="KW-1185">Reference proteome</keyword>
<dbReference type="InParanoid" id="L7K0J0"/>
<dbReference type="Proteomes" id="UP000011185">
    <property type="component" value="Unassembled WGS sequence"/>
</dbReference>
<dbReference type="EMBL" id="JH993813">
    <property type="protein sequence ID" value="ELQ76817.1"/>
    <property type="molecule type" value="Genomic_DNA"/>
</dbReference>
<gene>
    <name evidence="2" type="ORF">THOM_0206</name>
</gene>